<evidence type="ECO:0000313" key="2">
    <source>
        <dbReference type="Proteomes" id="UP000051574"/>
    </source>
</evidence>
<organism evidence="1 2">
    <name type="scientific">Oryctes borbonicus</name>
    <dbReference type="NCBI Taxonomy" id="1629725"/>
    <lineage>
        <taxon>Eukaryota</taxon>
        <taxon>Metazoa</taxon>
        <taxon>Ecdysozoa</taxon>
        <taxon>Arthropoda</taxon>
        <taxon>Hexapoda</taxon>
        <taxon>Insecta</taxon>
        <taxon>Pterygota</taxon>
        <taxon>Neoptera</taxon>
        <taxon>Endopterygota</taxon>
        <taxon>Coleoptera</taxon>
        <taxon>Polyphaga</taxon>
        <taxon>Scarabaeiformia</taxon>
        <taxon>Scarabaeidae</taxon>
        <taxon>Dynastinae</taxon>
        <taxon>Oryctes</taxon>
    </lineage>
</organism>
<accession>A0A0T6AY55</accession>
<protein>
    <recommendedName>
        <fullName evidence="3">Tetratricopeptide repeat-containing protein</fullName>
    </recommendedName>
</protein>
<gene>
    <name evidence="1" type="ORF">AMK59_7894</name>
</gene>
<proteinExistence type="predicted"/>
<dbReference type="OrthoDB" id="6778467at2759"/>
<dbReference type="AlphaFoldDB" id="A0A0T6AY55"/>
<keyword evidence="2" id="KW-1185">Reference proteome</keyword>
<dbReference type="InterPro" id="IPR011990">
    <property type="entry name" value="TPR-like_helical_dom_sf"/>
</dbReference>
<sequence>MGNYLTVKCLFDANELSEALKVLNAMDLEVFLQNGNETEFKLFDDTPRNQVQSSVLLLKGKVLEAMDNRGLAADCYRQALQCDVTSHVVPLTKIAEYVPQFHRYYSN</sequence>
<evidence type="ECO:0000313" key="1">
    <source>
        <dbReference type="EMBL" id="KRT80054.1"/>
    </source>
</evidence>
<reference evidence="1 2" key="1">
    <citation type="submission" date="2015-09" db="EMBL/GenBank/DDBJ databases">
        <title>Draft genome of the scarab beetle Oryctes borbonicus.</title>
        <authorList>
            <person name="Meyer J.M."/>
            <person name="Markov G.V."/>
            <person name="Baskaran P."/>
            <person name="Herrmann M."/>
            <person name="Sommer R.J."/>
            <person name="Roedelsperger C."/>
        </authorList>
    </citation>
    <scope>NUCLEOTIDE SEQUENCE [LARGE SCALE GENOMIC DNA]</scope>
    <source>
        <strain evidence="1">OB123</strain>
        <tissue evidence="1">Whole animal</tissue>
    </source>
</reference>
<dbReference type="Gene3D" id="1.25.40.10">
    <property type="entry name" value="Tetratricopeptide repeat domain"/>
    <property type="match status" value="1"/>
</dbReference>
<dbReference type="EMBL" id="LJIG01022536">
    <property type="protein sequence ID" value="KRT80054.1"/>
    <property type="molecule type" value="Genomic_DNA"/>
</dbReference>
<name>A0A0T6AY55_9SCAR</name>
<comment type="caution">
    <text evidence="1">The sequence shown here is derived from an EMBL/GenBank/DDBJ whole genome shotgun (WGS) entry which is preliminary data.</text>
</comment>
<evidence type="ECO:0008006" key="3">
    <source>
        <dbReference type="Google" id="ProtNLM"/>
    </source>
</evidence>
<dbReference type="Proteomes" id="UP000051574">
    <property type="component" value="Unassembled WGS sequence"/>
</dbReference>